<dbReference type="EMBL" id="GGEC01093160">
    <property type="protein sequence ID" value="MBX73644.1"/>
    <property type="molecule type" value="Transcribed_RNA"/>
</dbReference>
<accession>A0A2P2R3D3</accession>
<sequence>MDHQNFTQANTCQKF</sequence>
<evidence type="ECO:0000313" key="1">
    <source>
        <dbReference type="EMBL" id="MBX73644.1"/>
    </source>
</evidence>
<organism evidence="1">
    <name type="scientific">Rhizophora mucronata</name>
    <name type="common">Asiatic mangrove</name>
    <dbReference type="NCBI Taxonomy" id="61149"/>
    <lineage>
        <taxon>Eukaryota</taxon>
        <taxon>Viridiplantae</taxon>
        <taxon>Streptophyta</taxon>
        <taxon>Embryophyta</taxon>
        <taxon>Tracheophyta</taxon>
        <taxon>Spermatophyta</taxon>
        <taxon>Magnoliopsida</taxon>
        <taxon>eudicotyledons</taxon>
        <taxon>Gunneridae</taxon>
        <taxon>Pentapetalae</taxon>
        <taxon>rosids</taxon>
        <taxon>fabids</taxon>
        <taxon>Malpighiales</taxon>
        <taxon>Rhizophoraceae</taxon>
        <taxon>Rhizophora</taxon>
    </lineage>
</organism>
<protein>
    <submittedName>
        <fullName evidence="1">Uncharacterized protein</fullName>
    </submittedName>
</protein>
<name>A0A2P2R3D3_RHIMU</name>
<proteinExistence type="predicted"/>
<reference evidence="1" key="1">
    <citation type="submission" date="2018-02" db="EMBL/GenBank/DDBJ databases">
        <title>Rhizophora mucronata_Transcriptome.</title>
        <authorList>
            <person name="Meera S.P."/>
            <person name="Sreeshan A."/>
            <person name="Augustine A."/>
        </authorList>
    </citation>
    <scope>NUCLEOTIDE SEQUENCE</scope>
    <source>
        <tissue evidence="1">Leaf</tissue>
    </source>
</reference>